<protein>
    <submittedName>
        <fullName evidence="6">Monosaccharide ABC transporter substrate-binding protein (CUT2 family)</fullName>
    </submittedName>
</protein>
<name>A0A543K3K4_9RHOB</name>
<dbReference type="Pfam" id="PF13407">
    <property type="entry name" value="Peripla_BP_4"/>
    <property type="match status" value="1"/>
</dbReference>
<organism evidence="6 7">
    <name type="scientific">Roseinatronobacter monicus</name>
    <dbReference type="NCBI Taxonomy" id="393481"/>
    <lineage>
        <taxon>Bacteria</taxon>
        <taxon>Pseudomonadati</taxon>
        <taxon>Pseudomonadota</taxon>
        <taxon>Alphaproteobacteria</taxon>
        <taxon>Rhodobacterales</taxon>
        <taxon>Paracoccaceae</taxon>
        <taxon>Roseinatronobacter</taxon>
    </lineage>
</organism>
<feature type="chain" id="PRO_5021915942" evidence="4">
    <location>
        <begin position="26"/>
        <end position="370"/>
    </location>
</feature>
<evidence type="ECO:0000256" key="1">
    <source>
        <dbReference type="ARBA" id="ARBA00004196"/>
    </source>
</evidence>
<dbReference type="RefSeq" id="WP_142085652.1">
    <property type="nucleotide sequence ID" value="NZ_VFPT01000005.1"/>
</dbReference>
<dbReference type="Gene3D" id="3.40.50.2300">
    <property type="match status" value="2"/>
</dbReference>
<dbReference type="SUPFAM" id="SSF53822">
    <property type="entry name" value="Periplasmic binding protein-like I"/>
    <property type="match status" value="1"/>
</dbReference>
<keyword evidence="3 4" id="KW-0732">Signal</keyword>
<evidence type="ECO:0000256" key="4">
    <source>
        <dbReference type="SAM" id="SignalP"/>
    </source>
</evidence>
<dbReference type="GO" id="GO:0030313">
    <property type="term" value="C:cell envelope"/>
    <property type="evidence" value="ECO:0007669"/>
    <property type="project" value="UniProtKB-SubCell"/>
</dbReference>
<evidence type="ECO:0000313" key="7">
    <source>
        <dbReference type="Proteomes" id="UP000320582"/>
    </source>
</evidence>
<dbReference type="InterPro" id="IPR028082">
    <property type="entry name" value="Peripla_BP_I"/>
</dbReference>
<dbReference type="PANTHER" id="PTHR46847">
    <property type="entry name" value="D-ALLOSE-BINDING PERIPLASMIC PROTEIN-RELATED"/>
    <property type="match status" value="1"/>
</dbReference>
<feature type="domain" description="Periplasmic binding protein" evidence="5">
    <location>
        <begin position="93"/>
        <end position="332"/>
    </location>
</feature>
<proteinExistence type="inferred from homology"/>
<gene>
    <name evidence="6" type="ORF">BD293_4325</name>
</gene>
<dbReference type="EMBL" id="VFPT01000005">
    <property type="protein sequence ID" value="TQM89657.1"/>
    <property type="molecule type" value="Genomic_DNA"/>
</dbReference>
<dbReference type="Proteomes" id="UP000320582">
    <property type="component" value="Unassembled WGS sequence"/>
</dbReference>
<keyword evidence="7" id="KW-1185">Reference proteome</keyword>
<dbReference type="AlphaFoldDB" id="A0A543K3K4"/>
<evidence type="ECO:0000313" key="6">
    <source>
        <dbReference type="EMBL" id="TQM89657.1"/>
    </source>
</evidence>
<evidence type="ECO:0000259" key="5">
    <source>
        <dbReference type="Pfam" id="PF13407"/>
    </source>
</evidence>
<comment type="subcellular location">
    <subcellularLocation>
        <location evidence="1">Cell envelope</location>
    </subcellularLocation>
</comment>
<comment type="caution">
    <text evidence="6">The sequence shown here is derived from an EMBL/GenBank/DDBJ whole genome shotgun (WGS) entry which is preliminary data.</text>
</comment>
<feature type="signal peptide" evidence="4">
    <location>
        <begin position="1"/>
        <end position="25"/>
    </location>
</feature>
<accession>A0A543K3K4</accession>
<evidence type="ECO:0000256" key="3">
    <source>
        <dbReference type="ARBA" id="ARBA00022729"/>
    </source>
</evidence>
<comment type="similarity">
    <text evidence="2">Belongs to the bacterial solute-binding protein 2 family.</text>
</comment>
<dbReference type="GO" id="GO:0030246">
    <property type="term" value="F:carbohydrate binding"/>
    <property type="evidence" value="ECO:0007669"/>
    <property type="project" value="UniProtKB-ARBA"/>
</dbReference>
<dbReference type="PANTHER" id="PTHR46847:SF1">
    <property type="entry name" value="D-ALLOSE-BINDING PERIPLASMIC PROTEIN-RELATED"/>
    <property type="match status" value="1"/>
</dbReference>
<dbReference type="OrthoDB" id="9784024at2"/>
<evidence type="ECO:0000256" key="2">
    <source>
        <dbReference type="ARBA" id="ARBA00007639"/>
    </source>
</evidence>
<sequence length="370" mass="40083">MKLRTALKLTTIAASFALGAGTVSAEGVDIDALVAEILAGQNTDLALHQAYAEAVSAPGTPFQGTLPDKTIHIGWTSPGFDLSDAWERYYLAFSARMEETGIPFEINLQAASSHDAHDQQLAHIEAFISQGVDYIVMGPTELEAQIPSYNAIHEAGIPLIITNYVRRLPGDDKTLMYTAFDHEVGGVMTGEWIFDRLEGKGKIGLMRVLPGDMDDQRFGGAWSVLENGDFEIVAEEFTFADRQLSFQIAENMMTAHPDIDLLFGLCSACALGGVPALEAMGLTGTVDIIGFGGIPEETALMQNGTFSGSVFRQIDDLGVAIAEAVKRHMEGRAEEIPAVFTGAYVMMDDTWEAEQFDAVNEYAVRYSGHN</sequence>
<reference evidence="6 7" key="1">
    <citation type="submission" date="2019-06" db="EMBL/GenBank/DDBJ databases">
        <title>Genomic Encyclopedia of Archaeal and Bacterial Type Strains, Phase II (KMG-II): from individual species to whole genera.</title>
        <authorList>
            <person name="Goeker M."/>
        </authorList>
    </citation>
    <scope>NUCLEOTIDE SEQUENCE [LARGE SCALE GENOMIC DNA]</scope>
    <source>
        <strain evidence="6 7">DSM 18423</strain>
    </source>
</reference>
<dbReference type="InterPro" id="IPR025997">
    <property type="entry name" value="SBP_2_dom"/>
</dbReference>